<sequence length="105" mass="12013">MNASRQVAATVRAHKPMIHFQGKRTIPLEPHVPAPHPAAPPEVRTTFGEFRRKFKSYSAPTPRKNPSEAIEFYNNIWEAPSRFWRSRLQVSEREMDLVMSGGAAR</sequence>
<evidence type="ECO:0000313" key="2">
    <source>
        <dbReference type="Proteomes" id="UP000383932"/>
    </source>
</evidence>
<gene>
    <name evidence="1" type="ORF">CTheo_3792</name>
</gene>
<name>A0A5N5QM17_9AGAM</name>
<dbReference type="EMBL" id="SSOP01000055">
    <property type="protein sequence ID" value="KAB5592724.1"/>
    <property type="molecule type" value="Genomic_DNA"/>
</dbReference>
<protein>
    <submittedName>
        <fullName evidence="1">Uncharacterized protein</fullName>
    </submittedName>
</protein>
<dbReference type="OrthoDB" id="2116030at2759"/>
<dbReference type="AlphaFoldDB" id="A0A5N5QM17"/>
<proteinExistence type="predicted"/>
<comment type="caution">
    <text evidence="1">The sequence shown here is derived from an EMBL/GenBank/DDBJ whole genome shotgun (WGS) entry which is preliminary data.</text>
</comment>
<reference evidence="1 2" key="1">
    <citation type="journal article" date="2019" name="Fungal Biol. Biotechnol.">
        <title>Draft genome sequence of fastidious pathogen Ceratobasidium theobromae, which causes vascular-streak dieback in Theobroma cacao.</title>
        <authorList>
            <person name="Ali S.S."/>
            <person name="Asman A."/>
            <person name="Shao J."/>
            <person name="Firmansyah A.P."/>
            <person name="Susilo A.W."/>
            <person name="Rosmana A."/>
            <person name="McMahon P."/>
            <person name="Junaid M."/>
            <person name="Guest D."/>
            <person name="Kheng T.Y."/>
            <person name="Meinhardt L.W."/>
            <person name="Bailey B.A."/>
        </authorList>
    </citation>
    <scope>NUCLEOTIDE SEQUENCE [LARGE SCALE GENOMIC DNA]</scope>
    <source>
        <strain evidence="1 2">CT2</strain>
    </source>
</reference>
<organism evidence="1 2">
    <name type="scientific">Ceratobasidium theobromae</name>
    <dbReference type="NCBI Taxonomy" id="1582974"/>
    <lineage>
        <taxon>Eukaryota</taxon>
        <taxon>Fungi</taxon>
        <taxon>Dikarya</taxon>
        <taxon>Basidiomycota</taxon>
        <taxon>Agaricomycotina</taxon>
        <taxon>Agaricomycetes</taxon>
        <taxon>Cantharellales</taxon>
        <taxon>Ceratobasidiaceae</taxon>
        <taxon>Ceratobasidium</taxon>
    </lineage>
</organism>
<dbReference type="Proteomes" id="UP000383932">
    <property type="component" value="Unassembled WGS sequence"/>
</dbReference>
<evidence type="ECO:0000313" key="1">
    <source>
        <dbReference type="EMBL" id="KAB5592724.1"/>
    </source>
</evidence>
<accession>A0A5N5QM17</accession>
<keyword evidence="2" id="KW-1185">Reference proteome</keyword>